<evidence type="ECO:0000256" key="1">
    <source>
        <dbReference type="SAM" id="MobiDB-lite"/>
    </source>
</evidence>
<dbReference type="NCBIfam" id="TIGR03527">
    <property type="entry name" value="selenium_YedF"/>
    <property type="match status" value="1"/>
</dbReference>
<dbReference type="EMBL" id="LNQE01001830">
    <property type="protein sequence ID" value="KUG05099.1"/>
    <property type="molecule type" value="Genomic_DNA"/>
</dbReference>
<feature type="region of interest" description="Disordered" evidence="1">
    <location>
        <begin position="1"/>
        <end position="39"/>
    </location>
</feature>
<comment type="caution">
    <text evidence="2">The sequence shown here is derived from an EMBL/GenBank/DDBJ whole genome shotgun (WGS) entry which is preliminary data.</text>
</comment>
<accession>A0A0W8E8X9</accession>
<evidence type="ECO:0000313" key="2">
    <source>
        <dbReference type="EMBL" id="KUG05099.1"/>
    </source>
</evidence>
<dbReference type="InterPro" id="IPR027396">
    <property type="entry name" value="DsrEFH-like"/>
</dbReference>
<dbReference type="AlphaFoldDB" id="A0A0W8E8X9"/>
<organism evidence="2">
    <name type="scientific">hydrocarbon metagenome</name>
    <dbReference type="NCBI Taxonomy" id="938273"/>
    <lineage>
        <taxon>unclassified sequences</taxon>
        <taxon>metagenomes</taxon>
        <taxon>ecological metagenomes</taxon>
    </lineage>
</organism>
<dbReference type="SUPFAM" id="SSF75169">
    <property type="entry name" value="DsrEFH-like"/>
    <property type="match status" value="1"/>
</dbReference>
<name>A0A0W8E8X9_9ZZZZ</name>
<sequence>MRITVDSDNRSLQPVSGDRPLSVSEHSDRQVDLTSKTQGLGKVPIPNQNKCGGYYIDIGKEETVSNISLSISMYANLVLLIGSSVLGHGDDQQGSTLMNSFLYAITRLESVPSTIIFINSGVFLVSEGSPVLEHLKILESRGVEIVSSASCLEYYDLQDKLRVGYFSNMFSITEKMFAAAKLIAI</sequence>
<gene>
    <name evidence="2" type="ORF">ASZ90_017482</name>
</gene>
<proteinExistence type="predicted"/>
<dbReference type="InterPro" id="IPR019870">
    <property type="entry name" value="Se_metab_YedF"/>
</dbReference>
<reference evidence="2" key="1">
    <citation type="journal article" date="2015" name="Proc. Natl. Acad. Sci. U.S.A.">
        <title>Networks of energetic and metabolic interactions define dynamics in microbial communities.</title>
        <authorList>
            <person name="Embree M."/>
            <person name="Liu J.K."/>
            <person name="Al-Bassam M.M."/>
            <person name="Zengler K."/>
        </authorList>
    </citation>
    <scope>NUCLEOTIDE SEQUENCE</scope>
</reference>
<protein>
    <submittedName>
        <fullName evidence="2">Uncharacterized protein</fullName>
    </submittedName>
</protein>